<dbReference type="SUPFAM" id="SSF54913">
    <property type="entry name" value="GlnB-like"/>
    <property type="match status" value="1"/>
</dbReference>
<accession>A0AAU9EGT0</accession>
<dbReference type="RefSeq" id="WP_338536961.1">
    <property type="nucleotide sequence ID" value="NZ_AP028654.1"/>
</dbReference>
<dbReference type="PANTHER" id="PTHR35983:SF1">
    <property type="entry name" value="UPF0166 PROTEIN TM_0021"/>
    <property type="match status" value="1"/>
</dbReference>
<dbReference type="Pfam" id="PF02641">
    <property type="entry name" value="DUF190"/>
    <property type="match status" value="1"/>
</dbReference>
<reference evidence="2 3" key="1">
    <citation type="submission" date="2023-08" db="EMBL/GenBank/DDBJ databases">
        <title>Helicovermis profunda gen. nov., sp. nov., a novel mesophilic, fermentative bacterium within the Bacillota from a deep-sea hydrothermal vent chimney.</title>
        <authorList>
            <person name="Miyazaki U."/>
            <person name="Mizutani D."/>
            <person name="Hashimoto Y."/>
            <person name="Tame A."/>
            <person name="Sawayama S."/>
            <person name="Miyazaki J."/>
            <person name="Takai K."/>
            <person name="Nakagawa S."/>
        </authorList>
    </citation>
    <scope>NUCLEOTIDE SEQUENCE [LARGE SCALE GENOMIC DNA]</scope>
    <source>
        <strain evidence="2 3">S502</strain>
    </source>
</reference>
<gene>
    <name evidence="2" type="ORF">HLPR_09840</name>
</gene>
<dbReference type="Gene3D" id="3.30.70.120">
    <property type="match status" value="1"/>
</dbReference>
<dbReference type="KEGG" id="hprf:HLPR_09840"/>
<evidence type="ECO:0000256" key="1">
    <source>
        <dbReference type="ARBA" id="ARBA00010554"/>
    </source>
</evidence>
<evidence type="ECO:0000313" key="3">
    <source>
        <dbReference type="Proteomes" id="UP001321786"/>
    </source>
</evidence>
<comment type="similarity">
    <text evidence="1">Belongs to the UPF0166 family.</text>
</comment>
<organism evidence="2 3">
    <name type="scientific">Helicovermis profundi</name>
    <dbReference type="NCBI Taxonomy" id="3065157"/>
    <lineage>
        <taxon>Bacteria</taxon>
        <taxon>Bacillati</taxon>
        <taxon>Bacillota</taxon>
        <taxon>Clostridia</taxon>
        <taxon>Helicovermis</taxon>
    </lineage>
</organism>
<dbReference type="InterPro" id="IPR011322">
    <property type="entry name" value="N-reg_PII-like_a/b"/>
</dbReference>
<dbReference type="InterPro" id="IPR003793">
    <property type="entry name" value="UPF0166"/>
</dbReference>
<keyword evidence="3" id="KW-1185">Reference proteome</keyword>
<name>A0AAU9EGT0_9FIRM</name>
<dbReference type="Proteomes" id="UP001321786">
    <property type="component" value="Chromosome"/>
</dbReference>
<protein>
    <submittedName>
        <fullName evidence="2">DUF190 domain-containing protein</fullName>
    </submittedName>
</protein>
<evidence type="ECO:0000313" key="2">
    <source>
        <dbReference type="EMBL" id="BEP28653.1"/>
    </source>
</evidence>
<dbReference type="InterPro" id="IPR015867">
    <property type="entry name" value="N-reg_PII/ATP_PRibTrfase_C"/>
</dbReference>
<dbReference type="EMBL" id="AP028654">
    <property type="protein sequence ID" value="BEP28653.1"/>
    <property type="molecule type" value="Genomic_DNA"/>
</dbReference>
<dbReference type="AlphaFoldDB" id="A0AAU9EGT0"/>
<dbReference type="PANTHER" id="PTHR35983">
    <property type="entry name" value="UPF0166 PROTEIN TM_0021"/>
    <property type="match status" value="1"/>
</dbReference>
<proteinExistence type="inferred from homology"/>
<sequence>MKVRKGKMLKIFVGESDRYHGKSLFELIVKEIREEGLSGATVIRGIEGFGKSSNIHTTHILRLSERLPILIEVIDTNEKIDELLHVLKKYLNMGMFVTLDNINIIEKIED</sequence>